<dbReference type="SUPFAM" id="SSF47917">
    <property type="entry name" value="C-terminal domain of alpha and beta subunits of F1 ATP synthase"/>
    <property type="match status" value="1"/>
</dbReference>
<dbReference type="Pfam" id="PF00306">
    <property type="entry name" value="ATP-synt_ab_C"/>
    <property type="match status" value="1"/>
</dbReference>
<dbReference type="EMBL" id="JQ002659">
    <property type="protein sequence ID" value="AEV55769.1"/>
    <property type="molecule type" value="Genomic_DNA"/>
</dbReference>
<dbReference type="InterPro" id="IPR000793">
    <property type="entry name" value="ATP_synth_asu_C"/>
</dbReference>
<evidence type="ECO:0000313" key="2">
    <source>
        <dbReference type="EMBL" id="AEV55769.1"/>
    </source>
</evidence>
<feature type="domain" description="ATP synthase alpha subunit C-terminal" evidence="1">
    <location>
        <begin position="10"/>
        <end position="99"/>
    </location>
</feature>
<proteinExistence type="predicted"/>
<dbReference type="GO" id="GO:0005524">
    <property type="term" value="F:ATP binding"/>
    <property type="evidence" value="ECO:0007669"/>
    <property type="project" value="TreeGrafter"/>
</dbReference>
<accession>H9M862</accession>
<keyword evidence="2" id="KW-0496">Mitochondrion</keyword>
<gene>
    <name evidence="2" type="primary">ORF102</name>
    <name evidence="2" type="ORF">HusqMp81</name>
</gene>
<dbReference type="AlphaFoldDB" id="H9M862"/>
<dbReference type="GeneID" id="12354403"/>
<dbReference type="GO" id="GO:0043531">
    <property type="term" value="F:ADP binding"/>
    <property type="evidence" value="ECO:0007669"/>
    <property type="project" value="TreeGrafter"/>
</dbReference>
<dbReference type="InterPro" id="IPR005294">
    <property type="entry name" value="ATP_synth_F1_asu"/>
</dbReference>
<evidence type="ECO:0000259" key="1">
    <source>
        <dbReference type="Pfam" id="PF00306"/>
    </source>
</evidence>
<dbReference type="GO" id="GO:0046933">
    <property type="term" value="F:proton-transporting ATP synthase activity, rotational mechanism"/>
    <property type="evidence" value="ECO:0007669"/>
    <property type="project" value="InterPro"/>
</dbReference>
<dbReference type="GO" id="GO:0045259">
    <property type="term" value="C:proton-transporting ATP synthase complex"/>
    <property type="evidence" value="ECO:0007669"/>
    <property type="project" value="InterPro"/>
</dbReference>
<sequence>MCELRRAAAQLKAMKQVCGGSKPELAQYYEVAASAQSGAADPDAATQYSSNCRARPNFVPKQPQYSPLPIEKKLWLFMLLSKVNPDQIPIPIINQYEQEQVY</sequence>
<geneLocation type="mitochondrion" evidence="2"/>
<dbReference type="PANTHER" id="PTHR48082">
    <property type="entry name" value="ATP SYNTHASE SUBUNIT ALPHA, MITOCHONDRIAL"/>
    <property type="match status" value="1"/>
</dbReference>
<organism evidence="2">
    <name type="scientific">Phlegmariurus squarrosus</name>
    <name type="common">Rock tassel fern</name>
    <name type="synonym">Lycopodium squarrosum</name>
    <dbReference type="NCBI Taxonomy" id="73615"/>
    <lineage>
        <taxon>Eukaryota</taxon>
        <taxon>Viridiplantae</taxon>
        <taxon>Streptophyta</taxon>
        <taxon>Embryophyta</taxon>
        <taxon>Tracheophyta</taxon>
        <taxon>Lycopodiopsida</taxon>
        <taxon>Lycopodiales</taxon>
        <taxon>Lycopodiaceae</taxon>
        <taxon>Huperzioideae</taxon>
        <taxon>Phlegmariurus</taxon>
    </lineage>
</organism>
<dbReference type="InterPro" id="IPR038376">
    <property type="entry name" value="ATP_synth_asu_C_sf"/>
</dbReference>
<name>H9M862_PHLSQ</name>
<dbReference type="PANTHER" id="PTHR48082:SF2">
    <property type="entry name" value="ATP SYNTHASE SUBUNIT ALPHA, MITOCHONDRIAL"/>
    <property type="match status" value="1"/>
</dbReference>
<reference evidence="2" key="1">
    <citation type="journal article" date="2012" name="PLoS ONE">
        <title>The Mitochondrial Genome of the Lycophyte Huperzia squarrosa: The Most Archaic Form in Vascular Plants.</title>
        <authorList>
            <person name="Liu Y."/>
            <person name="Wang B."/>
            <person name="Cui P."/>
            <person name="Li L."/>
            <person name="Xue J.Y."/>
            <person name="Yu J."/>
            <person name="Qiu Y.L."/>
        </authorList>
    </citation>
    <scope>NUCLEOTIDE SEQUENCE</scope>
</reference>
<dbReference type="RefSeq" id="YP_006234321.1">
    <property type="nucleotide sequence ID" value="NC_017755.1"/>
</dbReference>
<dbReference type="Gene3D" id="1.20.150.20">
    <property type="entry name" value="ATP synthase alpha/beta chain, C-terminal domain"/>
    <property type="match status" value="1"/>
</dbReference>
<protein>
    <recommendedName>
        <fullName evidence="1">ATP synthase alpha subunit C-terminal domain-containing protein</fullName>
    </recommendedName>
</protein>